<sequence>MKQLCIFLSVVLLLFACATKRKTKEVEKTEIKTENVINNDSVFQLKSKVSKLETNQTFNEFESVLKALNVQYDGEQGNDLKVILNRTENGTELNVSGKGKANYNEAAEQSKSLTRNEVASVFDSIIDARLEQSKQERGHQLVDSFKSDKENDTKGFQFGAYLTGFGVLCLIIFLTWISRKFINKK</sequence>
<evidence type="ECO:0000313" key="2">
    <source>
        <dbReference type="EMBL" id="MDM1550675.1"/>
    </source>
</evidence>
<reference evidence="2" key="2">
    <citation type="journal article" date="2022" name="Sci. Total Environ.">
        <title>Prevalence, transmission, and molecular epidemiology of tet(X)-positive bacteria among humans, animals, and environmental niches in China: An epidemiological, and genomic-based study.</title>
        <authorList>
            <person name="Dong N."/>
            <person name="Zeng Y."/>
            <person name="Cai C."/>
            <person name="Sun C."/>
            <person name="Lu J."/>
            <person name="Liu C."/>
            <person name="Zhou H."/>
            <person name="Sun Q."/>
            <person name="Shu L."/>
            <person name="Wang H."/>
            <person name="Wang Y."/>
            <person name="Wang S."/>
            <person name="Wu C."/>
            <person name="Chan E.W."/>
            <person name="Chen G."/>
            <person name="Shen Z."/>
            <person name="Chen S."/>
            <person name="Zhang R."/>
        </authorList>
    </citation>
    <scope>NUCLEOTIDE SEQUENCE</scope>
    <source>
        <strain evidence="2">210</strain>
    </source>
</reference>
<evidence type="ECO:0008006" key="4">
    <source>
        <dbReference type="Google" id="ProtNLM"/>
    </source>
</evidence>
<dbReference type="RefSeq" id="WP_286485361.1">
    <property type="nucleotide sequence ID" value="NZ_JACALR010000002.1"/>
</dbReference>
<dbReference type="AlphaFoldDB" id="A0AAW7DFN5"/>
<proteinExistence type="predicted"/>
<keyword evidence="1" id="KW-1133">Transmembrane helix</keyword>
<feature type="transmembrane region" description="Helical" evidence="1">
    <location>
        <begin position="158"/>
        <end position="177"/>
    </location>
</feature>
<comment type="caution">
    <text evidence="2">The sequence shown here is derived from an EMBL/GenBank/DDBJ whole genome shotgun (WGS) entry which is preliminary data.</text>
</comment>
<dbReference type="Proteomes" id="UP001173578">
    <property type="component" value="Unassembled WGS sequence"/>
</dbReference>
<keyword evidence="1" id="KW-0812">Transmembrane</keyword>
<evidence type="ECO:0000313" key="3">
    <source>
        <dbReference type="Proteomes" id="UP001173578"/>
    </source>
</evidence>
<keyword evidence="1" id="KW-0472">Membrane</keyword>
<gene>
    <name evidence="2" type="ORF">HX095_05560</name>
</gene>
<dbReference type="EMBL" id="JACALR010000002">
    <property type="protein sequence ID" value="MDM1550675.1"/>
    <property type="molecule type" value="Genomic_DNA"/>
</dbReference>
<organism evidence="2 3">
    <name type="scientific">Empedobacter falsenii</name>
    <dbReference type="NCBI Taxonomy" id="343874"/>
    <lineage>
        <taxon>Bacteria</taxon>
        <taxon>Pseudomonadati</taxon>
        <taxon>Bacteroidota</taxon>
        <taxon>Flavobacteriia</taxon>
        <taxon>Flavobacteriales</taxon>
        <taxon>Weeksellaceae</taxon>
        <taxon>Empedobacter</taxon>
    </lineage>
</organism>
<name>A0AAW7DFN5_9FLAO</name>
<reference evidence="2" key="1">
    <citation type="submission" date="2020-06" db="EMBL/GenBank/DDBJ databases">
        <authorList>
            <person name="Dong N."/>
        </authorList>
    </citation>
    <scope>NUCLEOTIDE SEQUENCE</scope>
    <source>
        <strain evidence="2">210</strain>
    </source>
</reference>
<accession>A0AAW7DFN5</accession>
<evidence type="ECO:0000256" key="1">
    <source>
        <dbReference type="SAM" id="Phobius"/>
    </source>
</evidence>
<dbReference type="PROSITE" id="PS51257">
    <property type="entry name" value="PROKAR_LIPOPROTEIN"/>
    <property type="match status" value="1"/>
</dbReference>
<protein>
    <recommendedName>
        <fullName evidence="4">Lipoprotein</fullName>
    </recommendedName>
</protein>